<organism evidence="1 2">
    <name type="scientific">Desulfotignum phosphitoxidans DSM 13687</name>
    <dbReference type="NCBI Taxonomy" id="1286635"/>
    <lineage>
        <taxon>Bacteria</taxon>
        <taxon>Pseudomonadati</taxon>
        <taxon>Thermodesulfobacteriota</taxon>
        <taxon>Desulfobacteria</taxon>
        <taxon>Desulfobacterales</taxon>
        <taxon>Desulfobacteraceae</taxon>
        <taxon>Desulfotignum</taxon>
    </lineage>
</organism>
<dbReference type="OrthoDB" id="5419679at2"/>
<comment type="caution">
    <text evidence="1">The sequence shown here is derived from an EMBL/GenBank/DDBJ whole genome shotgun (WGS) entry which is preliminary data.</text>
</comment>
<reference evidence="1 2" key="1">
    <citation type="journal article" date="2013" name="Genome Announc.">
        <title>Draft Genome Sequence of Desulfotignum phosphitoxidans DSM 13687 Strain FiPS-3.</title>
        <authorList>
            <person name="Poehlein A."/>
            <person name="Daniel R."/>
            <person name="Simeonova D.D."/>
        </authorList>
    </citation>
    <scope>NUCLEOTIDE SEQUENCE [LARGE SCALE GENOMIC DNA]</scope>
    <source>
        <strain evidence="1 2">DSM 13687</strain>
    </source>
</reference>
<proteinExistence type="predicted"/>
<evidence type="ECO:0000313" key="1">
    <source>
        <dbReference type="EMBL" id="EMS80307.1"/>
    </source>
</evidence>
<dbReference type="RefSeq" id="WP_006965678.1">
    <property type="nucleotide sequence ID" value="NZ_APJX01000003.1"/>
</dbReference>
<sequence>MTSDMKQIIVPKENAVFWMDKNGIWHNEHGKFEHPKIIAYFHKSIRKDNQGYHVYQIRDGCEEKVYFPYEDTALFVVDLKDNQTLVLNTTDTLPLDPSQLFTRDDSLYIDTPEHCIKFGQRALMKLARLLEEKEDRLYVVLDGKAHEIRQEPSA</sequence>
<protein>
    <submittedName>
        <fullName evidence="1">Putative permease of the major facilitator superfamily</fullName>
    </submittedName>
</protein>
<keyword evidence="2" id="KW-1185">Reference proteome</keyword>
<dbReference type="Proteomes" id="UP000014216">
    <property type="component" value="Unassembled WGS sequence"/>
</dbReference>
<accession>S0G6E6</accession>
<dbReference type="EMBL" id="APJX01000003">
    <property type="protein sequence ID" value="EMS80307.1"/>
    <property type="molecule type" value="Genomic_DNA"/>
</dbReference>
<dbReference type="AlphaFoldDB" id="S0G6E6"/>
<name>S0G6E6_9BACT</name>
<evidence type="ECO:0000313" key="2">
    <source>
        <dbReference type="Proteomes" id="UP000014216"/>
    </source>
</evidence>
<gene>
    <name evidence="1" type="ORF">Dpo_3c04520</name>
</gene>